<accession>A0ABU9B0I7</accession>
<dbReference type="InterPro" id="IPR011050">
    <property type="entry name" value="Pectin_lyase_fold/virulence"/>
</dbReference>
<dbReference type="Pfam" id="PF13229">
    <property type="entry name" value="Beta_helix"/>
    <property type="match status" value="1"/>
</dbReference>
<dbReference type="Proteomes" id="UP001371305">
    <property type="component" value="Unassembled WGS sequence"/>
</dbReference>
<evidence type="ECO:0000256" key="4">
    <source>
        <dbReference type="SAM" id="SignalP"/>
    </source>
</evidence>
<dbReference type="InterPro" id="IPR039448">
    <property type="entry name" value="Beta_helix"/>
</dbReference>
<evidence type="ECO:0000259" key="5">
    <source>
        <dbReference type="Pfam" id="PF13229"/>
    </source>
</evidence>
<evidence type="ECO:0000256" key="3">
    <source>
        <dbReference type="ARBA" id="ARBA00022729"/>
    </source>
</evidence>
<name>A0ABU9B0I7_9BACT</name>
<keyword evidence="3 4" id="KW-0732">Signal</keyword>
<dbReference type="InterPro" id="IPR012334">
    <property type="entry name" value="Pectin_lyas_fold"/>
</dbReference>
<evidence type="ECO:0000256" key="2">
    <source>
        <dbReference type="ARBA" id="ARBA00022525"/>
    </source>
</evidence>
<reference evidence="6 7" key="1">
    <citation type="submission" date="2024-04" db="EMBL/GenBank/DDBJ databases">
        <title>Luteolibacter sp. isolated from soil.</title>
        <authorList>
            <person name="An J."/>
        </authorList>
    </citation>
    <scope>NUCLEOTIDE SEQUENCE [LARGE SCALE GENOMIC DNA]</scope>
    <source>
        <strain evidence="6 7">Y139</strain>
    </source>
</reference>
<comment type="caution">
    <text evidence="6">The sequence shown here is derived from an EMBL/GenBank/DDBJ whole genome shotgun (WGS) entry which is preliminary data.</text>
</comment>
<evidence type="ECO:0000313" key="7">
    <source>
        <dbReference type="Proteomes" id="UP001371305"/>
    </source>
</evidence>
<dbReference type="PANTHER" id="PTHR40088:SF2">
    <property type="entry name" value="SECRETED SUGAR HYDROLASE"/>
    <property type="match status" value="1"/>
</dbReference>
<gene>
    <name evidence="6" type="ORF">WKV53_20430</name>
</gene>
<feature type="chain" id="PRO_5045963128" evidence="4">
    <location>
        <begin position="19"/>
        <end position="643"/>
    </location>
</feature>
<sequence>MMFRVSPMIFLSALPLAAADYHLSPTGSDAGPGSFAQPWKTFSHAAPLLAAGDTLYLHAGVYPERLMLSDKSGTAAAPIVIQAYQSEVAIIDGATLSVPAGDRAGLVAVVNCNHVHLRGLEVRNFKTTVAAQLPAGIQIEGSGSGLKVLDCKVHDIWQSNTTKNGNGFGICVYGTSTTPIDGLVLDNNEVHDLRTGQSESVVLNGNVTNFVVSRNHVYNCNNIGIDLIGYEGSAPTTATDRARGGVVRENLVHGIDSAYNPGYGGNFTTGGGERSAAGIYIDGGANIAVERNHVYGSNFGIELASENAAGFTEGILLRNNLLHHNHAAGIIMGGYDSNRGKTRACEVQNNTLFRNDTEETGGGQITLQFYLEKNLFRNNIIWANATTKQMIIHYVEGGTAAQRAFGPSNVFDWNIYFCEGNEADIEFGLNPTGSGSNQGNKSYNGLAAWRTAIGSDANSTFHDPGFVVAVPSATPAAADFKITETSFARDRTSPQFIPHTGEKDFFGASRQANGRVDAGAHEFMTNLQSWRDVHFSLPDGGPPAGNDDDPDADGVRNLVEYSQGMNPALPDANLAPTGGKTGNVFRFRYRKQAPELAYEVQSSVNLGAWPAAIPSEQSDGSGSYWRDFPLTDGKRFVRLSVSQ</sequence>
<dbReference type="InterPro" id="IPR006626">
    <property type="entry name" value="PbH1"/>
</dbReference>
<feature type="signal peptide" evidence="4">
    <location>
        <begin position="1"/>
        <end position="18"/>
    </location>
</feature>
<dbReference type="RefSeq" id="WP_341406651.1">
    <property type="nucleotide sequence ID" value="NZ_JBBUKT010000009.1"/>
</dbReference>
<organism evidence="6 7">
    <name type="scientific">Luteolibacter soli</name>
    <dbReference type="NCBI Taxonomy" id="3135280"/>
    <lineage>
        <taxon>Bacteria</taxon>
        <taxon>Pseudomonadati</taxon>
        <taxon>Verrucomicrobiota</taxon>
        <taxon>Verrucomicrobiia</taxon>
        <taxon>Verrucomicrobiales</taxon>
        <taxon>Verrucomicrobiaceae</taxon>
        <taxon>Luteolibacter</taxon>
    </lineage>
</organism>
<keyword evidence="7" id="KW-1185">Reference proteome</keyword>
<feature type="domain" description="Right handed beta helix" evidence="5">
    <location>
        <begin position="277"/>
        <end position="387"/>
    </location>
</feature>
<dbReference type="PANTHER" id="PTHR40088">
    <property type="entry name" value="PECTATE LYASE (EUROFUNG)"/>
    <property type="match status" value="1"/>
</dbReference>
<dbReference type="EMBL" id="JBBUKT010000009">
    <property type="protein sequence ID" value="MEK7952891.1"/>
    <property type="molecule type" value="Genomic_DNA"/>
</dbReference>
<proteinExistence type="predicted"/>
<protein>
    <submittedName>
        <fullName evidence="6">Right-handed parallel beta-helix repeat-containing protein</fullName>
    </submittedName>
</protein>
<dbReference type="SUPFAM" id="SSF51126">
    <property type="entry name" value="Pectin lyase-like"/>
    <property type="match status" value="1"/>
</dbReference>
<evidence type="ECO:0000313" key="6">
    <source>
        <dbReference type="EMBL" id="MEK7952891.1"/>
    </source>
</evidence>
<dbReference type="InterPro" id="IPR052052">
    <property type="entry name" value="Polysaccharide_Lyase_9"/>
</dbReference>
<comment type="subcellular location">
    <subcellularLocation>
        <location evidence="1">Secreted</location>
    </subcellularLocation>
</comment>
<dbReference type="SMART" id="SM00710">
    <property type="entry name" value="PbH1"/>
    <property type="match status" value="6"/>
</dbReference>
<dbReference type="Gene3D" id="2.160.20.10">
    <property type="entry name" value="Single-stranded right-handed beta-helix, Pectin lyase-like"/>
    <property type="match status" value="1"/>
</dbReference>
<evidence type="ECO:0000256" key="1">
    <source>
        <dbReference type="ARBA" id="ARBA00004613"/>
    </source>
</evidence>
<keyword evidence="2" id="KW-0964">Secreted</keyword>